<dbReference type="InterPro" id="IPR021314">
    <property type="entry name" value="DUF2911"/>
</dbReference>
<reference evidence="3" key="2">
    <citation type="submission" date="2022-09" db="EMBL/GenBank/DDBJ databases">
        <authorList>
            <person name="Duchaud E."/>
        </authorList>
    </citation>
    <scope>NUCLEOTIDE SEQUENCE</scope>
    <source>
        <strain evidence="3">TRV642</strain>
    </source>
</reference>
<organism evidence="3 5">
    <name type="scientific">Flavobacterium collinsii</name>
    <dbReference type="NCBI Taxonomy" id="1114861"/>
    <lineage>
        <taxon>Bacteria</taxon>
        <taxon>Pseudomonadati</taxon>
        <taxon>Bacteroidota</taxon>
        <taxon>Flavobacteriia</taxon>
        <taxon>Flavobacteriales</taxon>
        <taxon>Flavobacteriaceae</taxon>
        <taxon>Flavobacterium</taxon>
    </lineage>
</organism>
<dbReference type="Proteomes" id="UP000474567">
    <property type="component" value="Unassembled WGS sequence"/>
</dbReference>
<keyword evidence="1" id="KW-0732">Signal</keyword>
<sequence length="280" mass="30864">MKKLLIALAIVLAPFASEAQIKTPQASPKGYIKQTVGLTDVEVTYSRPGARGRAVFGNLVPFGKLWRTGANENTIINFSDDVVIDGKTLKKGKYAIYTIPKIESWEVIFYLSTDNWGLPENWSDSYVALRTTVKEDALPTPVETFTIGINGLDPNYGYLEMSWENSHVALKFEVPTAKIATASIDKVLGGPSSNDYFSAATYLFQANGNIETARTYVDKSLDLSTDKPYYILRLKSQIQAKQGDKKGAIETAKASLAAAEVAKNQDYVKLNKDSIAEWSR</sequence>
<gene>
    <name evidence="2" type="ORF">FLACOL7796_03600</name>
    <name evidence="3" type="ORF">TRV642_3133</name>
</gene>
<dbReference type="RefSeq" id="WP_173967459.1">
    <property type="nucleotide sequence ID" value="NZ_BOVI01000007.1"/>
</dbReference>
<reference evidence="2 4" key="1">
    <citation type="submission" date="2020-02" db="EMBL/GenBank/DDBJ databases">
        <authorList>
            <person name="Criscuolo A."/>
        </authorList>
    </citation>
    <scope>NUCLEOTIDE SEQUENCE [LARGE SCALE GENOMIC DNA]</scope>
    <source>
        <strain evidence="2">CECT7796</strain>
    </source>
</reference>
<dbReference type="Proteomes" id="UP001152749">
    <property type="component" value="Chromosome"/>
</dbReference>
<evidence type="ECO:0000313" key="5">
    <source>
        <dbReference type="Proteomes" id="UP001152749"/>
    </source>
</evidence>
<dbReference type="AlphaFoldDB" id="A0A9W4X4B4"/>
<protein>
    <recommendedName>
        <fullName evidence="6">DUF2911 domain-containing protein</fullName>
    </recommendedName>
</protein>
<dbReference type="EMBL" id="CADCST010000109">
    <property type="protein sequence ID" value="CAA9201098.1"/>
    <property type="molecule type" value="Genomic_DNA"/>
</dbReference>
<evidence type="ECO:0000313" key="3">
    <source>
        <dbReference type="EMBL" id="CAI2767951.1"/>
    </source>
</evidence>
<dbReference type="Pfam" id="PF11138">
    <property type="entry name" value="DUF2911"/>
    <property type="match status" value="1"/>
</dbReference>
<proteinExistence type="predicted"/>
<evidence type="ECO:0000313" key="4">
    <source>
        <dbReference type="Proteomes" id="UP000474567"/>
    </source>
</evidence>
<dbReference type="EMBL" id="OX336425">
    <property type="protein sequence ID" value="CAI2767951.1"/>
    <property type="molecule type" value="Genomic_DNA"/>
</dbReference>
<evidence type="ECO:0000256" key="1">
    <source>
        <dbReference type="SAM" id="SignalP"/>
    </source>
</evidence>
<keyword evidence="4" id="KW-1185">Reference proteome</keyword>
<accession>A0A9W4X4B4</accession>
<feature type="chain" id="PRO_5040997475" description="DUF2911 domain-containing protein" evidence="1">
    <location>
        <begin position="20"/>
        <end position="280"/>
    </location>
</feature>
<feature type="signal peptide" evidence="1">
    <location>
        <begin position="1"/>
        <end position="19"/>
    </location>
</feature>
<evidence type="ECO:0008006" key="6">
    <source>
        <dbReference type="Google" id="ProtNLM"/>
    </source>
</evidence>
<name>A0A9W4X4B4_9FLAO</name>
<dbReference type="KEGG" id="fcs:TRV642_3133"/>
<evidence type="ECO:0000313" key="2">
    <source>
        <dbReference type="EMBL" id="CAA9201098.1"/>
    </source>
</evidence>